<gene>
    <name evidence="1" type="ORF">KDL01_04305</name>
</gene>
<organism evidence="1 2">
    <name type="scientific">Actinospica durhamensis</name>
    <dbReference type="NCBI Taxonomy" id="1508375"/>
    <lineage>
        <taxon>Bacteria</taxon>
        <taxon>Bacillati</taxon>
        <taxon>Actinomycetota</taxon>
        <taxon>Actinomycetes</taxon>
        <taxon>Catenulisporales</taxon>
        <taxon>Actinospicaceae</taxon>
        <taxon>Actinospica</taxon>
    </lineage>
</organism>
<evidence type="ECO:0000313" key="1">
    <source>
        <dbReference type="EMBL" id="MBR7832465.1"/>
    </source>
</evidence>
<dbReference type="Proteomes" id="UP000675781">
    <property type="component" value="Unassembled WGS sequence"/>
</dbReference>
<dbReference type="EMBL" id="JAGSOG010000011">
    <property type="protein sequence ID" value="MBR7832465.1"/>
    <property type="molecule type" value="Genomic_DNA"/>
</dbReference>
<sequence>MSDRSGYAAVVPNVVLRGGPLDGEQRHVESRAPIGIEVDDHRAVYRPTAELDTEFPTLAVWVYDHAETA</sequence>
<comment type="caution">
    <text evidence="1">The sequence shown here is derived from an EMBL/GenBank/DDBJ whole genome shotgun (WGS) entry which is preliminary data.</text>
</comment>
<accession>A0A941EKE6</accession>
<protein>
    <submittedName>
        <fullName evidence="1">Uncharacterized protein</fullName>
    </submittedName>
</protein>
<name>A0A941EKE6_9ACTN</name>
<proteinExistence type="predicted"/>
<keyword evidence="2" id="KW-1185">Reference proteome</keyword>
<dbReference type="RefSeq" id="WP_212526990.1">
    <property type="nucleotide sequence ID" value="NZ_JAGSOG010000011.1"/>
</dbReference>
<reference evidence="1" key="1">
    <citation type="submission" date="2021-04" db="EMBL/GenBank/DDBJ databases">
        <title>Genome based classification of Actinospica acidithermotolerans sp. nov., an actinobacterium isolated from an Indonesian hot spring.</title>
        <authorList>
            <person name="Kusuma A.B."/>
            <person name="Putra K.E."/>
            <person name="Nafisah S."/>
            <person name="Loh J."/>
            <person name="Nouioui I."/>
            <person name="Goodfellow M."/>
        </authorList>
    </citation>
    <scope>NUCLEOTIDE SEQUENCE</scope>
    <source>
        <strain evidence="1">CSCA 57</strain>
    </source>
</reference>
<dbReference type="AlphaFoldDB" id="A0A941EKE6"/>
<evidence type="ECO:0000313" key="2">
    <source>
        <dbReference type="Proteomes" id="UP000675781"/>
    </source>
</evidence>